<evidence type="ECO:0000256" key="1">
    <source>
        <dbReference type="SAM" id="MobiDB-lite"/>
    </source>
</evidence>
<proteinExistence type="predicted"/>
<keyword evidence="3" id="KW-1185">Reference proteome</keyword>
<reference evidence="2 3" key="2">
    <citation type="journal article" date="2014" name="J. Gen. Appl. Microbiol.">
        <title>The early diverging ascomycetous budding yeast Saitoella complicata has three histone deacetylases belonging to the Clr6, Hos2, and Rpd3 lineages.</title>
        <authorList>
            <person name="Nishida H."/>
            <person name="Matsumoto T."/>
            <person name="Kondo S."/>
            <person name="Hamamoto M."/>
            <person name="Yoshikawa H."/>
        </authorList>
    </citation>
    <scope>NUCLEOTIDE SEQUENCE [LARGE SCALE GENOMIC DNA]</scope>
    <source>
        <strain evidence="2 3">NRRL Y-17804</strain>
    </source>
</reference>
<feature type="compositionally biased region" description="Polar residues" evidence="1">
    <location>
        <begin position="8"/>
        <end position="26"/>
    </location>
</feature>
<evidence type="ECO:0000313" key="3">
    <source>
        <dbReference type="Proteomes" id="UP000033140"/>
    </source>
</evidence>
<comment type="caution">
    <text evidence="2">The sequence shown here is derived from an EMBL/GenBank/DDBJ whole genome shotgun (WGS) entry which is preliminary data.</text>
</comment>
<dbReference type="EMBL" id="BACD03000001">
    <property type="protein sequence ID" value="GAO45880.1"/>
    <property type="molecule type" value="Genomic_DNA"/>
</dbReference>
<sequence length="177" mass="18892">MPPIKEPSYQSTLPLRKQPSTASTGENGKLQHPTFISLPPPSLRASLLSALTPPSTTPPAIVRALEANSELITPETSCTDLLSAQLSYANSPALSPIDKGLGDANAPSSPAVSNMDEGGEKRARTPADSRRQSRQDFSYATPPYEPSVSTDHTKYVSFPAPELFEQMQSAEQQVKGA</sequence>
<organism evidence="2 3">
    <name type="scientific">Saitoella complicata (strain BCRC 22490 / CBS 7301 / JCM 7358 / NBRC 10748 / NRRL Y-17804)</name>
    <dbReference type="NCBI Taxonomy" id="698492"/>
    <lineage>
        <taxon>Eukaryota</taxon>
        <taxon>Fungi</taxon>
        <taxon>Dikarya</taxon>
        <taxon>Ascomycota</taxon>
        <taxon>Taphrinomycotina</taxon>
        <taxon>Taphrinomycotina incertae sedis</taxon>
        <taxon>Saitoella</taxon>
    </lineage>
</organism>
<protein>
    <submittedName>
        <fullName evidence="2">Uncharacterized protein</fullName>
    </submittedName>
</protein>
<evidence type="ECO:0000313" key="2">
    <source>
        <dbReference type="EMBL" id="GAO45880.1"/>
    </source>
</evidence>
<reference evidence="2 3" key="1">
    <citation type="journal article" date="2011" name="J. Gen. Appl. Microbiol.">
        <title>Draft genome sequencing of the enigmatic yeast Saitoella complicata.</title>
        <authorList>
            <person name="Nishida H."/>
            <person name="Hamamoto M."/>
            <person name="Sugiyama J."/>
        </authorList>
    </citation>
    <scope>NUCLEOTIDE SEQUENCE [LARGE SCALE GENOMIC DNA]</scope>
    <source>
        <strain evidence="2 3">NRRL Y-17804</strain>
    </source>
</reference>
<gene>
    <name evidence="2" type="ORF">G7K_0126-t1</name>
</gene>
<feature type="region of interest" description="Disordered" evidence="1">
    <location>
        <begin position="1"/>
        <end position="41"/>
    </location>
</feature>
<name>A0A0E9N915_SAICN</name>
<dbReference type="Proteomes" id="UP000033140">
    <property type="component" value="Unassembled WGS sequence"/>
</dbReference>
<dbReference type="AlphaFoldDB" id="A0A0E9N915"/>
<accession>A0A0E9N915</accession>
<feature type="region of interest" description="Disordered" evidence="1">
    <location>
        <begin position="92"/>
        <end position="153"/>
    </location>
</feature>
<feature type="compositionally biased region" description="Basic and acidic residues" evidence="1">
    <location>
        <begin position="118"/>
        <end position="134"/>
    </location>
</feature>
<reference evidence="2 3" key="3">
    <citation type="journal article" date="2015" name="Genome Announc.">
        <title>Draft Genome Sequence of the Archiascomycetous Yeast Saitoella complicata.</title>
        <authorList>
            <person name="Yamauchi K."/>
            <person name="Kondo S."/>
            <person name="Hamamoto M."/>
            <person name="Takahashi Y."/>
            <person name="Ogura Y."/>
            <person name="Hayashi T."/>
            <person name="Nishida H."/>
        </authorList>
    </citation>
    <scope>NUCLEOTIDE SEQUENCE [LARGE SCALE GENOMIC DNA]</scope>
    <source>
        <strain evidence="2 3">NRRL Y-17804</strain>
    </source>
</reference>